<sequence>MKRRMLFAAILLLLTVFPNASSAQSNEPSLDSSIESLRADLRADKVAIITQAMQLNDQESKIFWPVYRRYEADLVKVNDQRVALIKSYADKFPSITDADAKGMIDQSLDFESQRTNIKRKYAKEFQKAGLSSLTIAKFLQLEHRLDLLVDLKIASALPPLLVKPADQSTAPNQ</sequence>
<dbReference type="EMBL" id="SHKW01000001">
    <property type="protein sequence ID" value="RZU40770.1"/>
    <property type="molecule type" value="Genomic_DNA"/>
</dbReference>
<protein>
    <recommendedName>
        <fullName evidence="4">LTXXQ motif family protein</fullName>
    </recommendedName>
</protein>
<comment type="caution">
    <text evidence="2">The sequence shown here is derived from an EMBL/GenBank/DDBJ whole genome shotgun (WGS) entry which is preliminary data.</text>
</comment>
<dbReference type="AlphaFoldDB" id="A0A4Q7YT89"/>
<dbReference type="Proteomes" id="UP000292958">
    <property type="component" value="Unassembled WGS sequence"/>
</dbReference>
<keyword evidence="1" id="KW-0732">Signal</keyword>
<accession>A0A4Q7YT89</accession>
<gene>
    <name evidence="2" type="ORF">BDD14_2248</name>
</gene>
<name>A0A4Q7YT89_9BACT</name>
<evidence type="ECO:0000313" key="2">
    <source>
        <dbReference type="EMBL" id="RZU40770.1"/>
    </source>
</evidence>
<dbReference type="RefSeq" id="WP_130418791.1">
    <property type="nucleotide sequence ID" value="NZ_SHKW01000001.1"/>
</dbReference>
<evidence type="ECO:0000313" key="3">
    <source>
        <dbReference type="Proteomes" id="UP000292958"/>
    </source>
</evidence>
<reference evidence="2 3" key="1">
    <citation type="submission" date="2019-02" db="EMBL/GenBank/DDBJ databases">
        <title>Genomic Encyclopedia of Archaeal and Bacterial Type Strains, Phase II (KMG-II): from individual species to whole genera.</title>
        <authorList>
            <person name="Goeker M."/>
        </authorList>
    </citation>
    <scope>NUCLEOTIDE SEQUENCE [LARGE SCALE GENOMIC DNA]</scope>
    <source>
        <strain evidence="2 3">DSM 18101</strain>
    </source>
</reference>
<organism evidence="2 3">
    <name type="scientific">Edaphobacter modestus</name>
    <dbReference type="NCBI Taxonomy" id="388466"/>
    <lineage>
        <taxon>Bacteria</taxon>
        <taxon>Pseudomonadati</taxon>
        <taxon>Acidobacteriota</taxon>
        <taxon>Terriglobia</taxon>
        <taxon>Terriglobales</taxon>
        <taxon>Acidobacteriaceae</taxon>
        <taxon>Edaphobacter</taxon>
    </lineage>
</organism>
<feature type="chain" id="PRO_5020693021" description="LTXXQ motif family protein" evidence="1">
    <location>
        <begin position="24"/>
        <end position="173"/>
    </location>
</feature>
<evidence type="ECO:0000256" key="1">
    <source>
        <dbReference type="SAM" id="SignalP"/>
    </source>
</evidence>
<proteinExistence type="predicted"/>
<evidence type="ECO:0008006" key="4">
    <source>
        <dbReference type="Google" id="ProtNLM"/>
    </source>
</evidence>
<feature type="signal peptide" evidence="1">
    <location>
        <begin position="1"/>
        <end position="23"/>
    </location>
</feature>
<keyword evidence="3" id="KW-1185">Reference proteome</keyword>
<dbReference type="OrthoDB" id="9153342at2"/>